<gene>
    <name evidence="2" type="ORF">AO498_07000</name>
</gene>
<proteinExistence type="predicted"/>
<dbReference type="EMBL" id="CP012836">
    <property type="protein sequence ID" value="AMQ56156.1"/>
    <property type="molecule type" value="Genomic_DNA"/>
</dbReference>
<organism evidence="2 3">
    <name type="scientific">Algoriphagus sanaruensis</name>
    <dbReference type="NCBI Taxonomy" id="1727163"/>
    <lineage>
        <taxon>Bacteria</taxon>
        <taxon>Pseudomonadati</taxon>
        <taxon>Bacteroidota</taxon>
        <taxon>Cytophagia</taxon>
        <taxon>Cytophagales</taxon>
        <taxon>Cyclobacteriaceae</taxon>
        <taxon>Algoriphagus</taxon>
    </lineage>
</organism>
<evidence type="ECO:0000313" key="2">
    <source>
        <dbReference type="EMBL" id="AMQ56156.1"/>
    </source>
</evidence>
<name>A0A142EM01_9BACT</name>
<evidence type="ECO:0000256" key="1">
    <source>
        <dbReference type="SAM" id="SignalP"/>
    </source>
</evidence>
<keyword evidence="3" id="KW-1185">Reference proteome</keyword>
<protein>
    <recommendedName>
        <fullName evidence="4">Lipoprotein</fullName>
    </recommendedName>
</protein>
<dbReference type="KEGG" id="alm:AO498_07000"/>
<feature type="chain" id="PRO_5007494380" description="Lipoprotein" evidence="1">
    <location>
        <begin position="19"/>
        <end position="243"/>
    </location>
</feature>
<accession>A0A142EM01</accession>
<keyword evidence="1" id="KW-0732">Signal</keyword>
<dbReference type="Proteomes" id="UP000073816">
    <property type="component" value="Chromosome"/>
</dbReference>
<evidence type="ECO:0008006" key="4">
    <source>
        <dbReference type="Google" id="ProtNLM"/>
    </source>
</evidence>
<dbReference type="PATRIC" id="fig|1727163.4.peg.1451"/>
<evidence type="ECO:0000313" key="3">
    <source>
        <dbReference type="Proteomes" id="UP000073816"/>
    </source>
</evidence>
<dbReference type="STRING" id="1727163.AO498_07000"/>
<dbReference type="AlphaFoldDB" id="A0A142EM01"/>
<feature type="signal peptide" evidence="1">
    <location>
        <begin position="1"/>
        <end position="18"/>
    </location>
</feature>
<reference evidence="3" key="1">
    <citation type="submission" date="2015-09" db="EMBL/GenBank/DDBJ databases">
        <title>Complete sequence of Algoriphagus sp. M8-2.</title>
        <authorList>
            <person name="Shintani M."/>
        </authorList>
    </citation>
    <scope>NUCLEOTIDE SEQUENCE [LARGE SCALE GENOMIC DNA]</scope>
    <source>
        <strain evidence="3">M8-2</strain>
    </source>
</reference>
<reference evidence="2 3" key="2">
    <citation type="journal article" date="2016" name="Genome Announc.">
        <title>Complete Genome Sequence of Algoriphagus sp. Strain M8-2, Isolated from a Brackish Lake.</title>
        <authorList>
            <person name="Muraguchi Y."/>
            <person name="Kushimoto K."/>
            <person name="Ohtsubo Y."/>
            <person name="Suzuki T."/>
            <person name="Dohra H."/>
            <person name="Kimbara K."/>
            <person name="Shintani M."/>
        </authorList>
    </citation>
    <scope>NUCLEOTIDE SEQUENCE [LARGE SCALE GENOMIC DNA]</scope>
    <source>
        <strain evidence="2 3">M8-2</strain>
    </source>
</reference>
<dbReference type="RefSeq" id="WP_067545193.1">
    <property type="nucleotide sequence ID" value="NZ_CP012836.1"/>
</dbReference>
<dbReference type="OrthoDB" id="1420384at2"/>
<sequence>MKPLLRLLILLSFLTQFACTKSPEQQAQDLLEKSIEAHGGQEAWENLTQLKFRKWTRLLDENGNVESELDQWHEFRFKPFFEGKISWEKDSIEHVISWDGAKIRYQMGGNEVQNEGFLASKKKDFDAAFYTVAQPWKLMDKGGKLIYEGKKTLENGNEVESIRVDYGPDSDTWWYFFDPMSFLMVGNEVQLKDHRSLVYDLSEEDVNGLKLHGTRESWRVNEKGERLFLRAEYRYSEYQVEKQ</sequence>